<evidence type="ECO:0000313" key="2">
    <source>
        <dbReference type="Proteomes" id="UP001217838"/>
    </source>
</evidence>
<keyword evidence="2" id="KW-1185">Reference proteome</keyword>
<comment type="caution">
    <text evidence="1">The sequence shown here is derived from an EMBL/GenBank/DDBJ whole genome shotgun (WGS) entry which is preliminary data.</text>
</comment>
<evidence type="ECO:0008006" key="3">
    <source>
        <dbReference type="Google" id="ProtNLM"/>
    </source>
</evidence>
<sequence>MVVRFESTTEFCELGLRGKQLTRRDGALGTNGSEQAWSFCTVKDAKAELARQIAKKIEAGFVEIKALPGGAVVFPGVSDRALQTFLAKLPELESSSEVAARLARLTTPERQLDLAWSCLAGVDADRSAALVDFLAEQTADDSRARAQIVAELLARRSRWPPATNDEWLRGWPCSLDRLVFNALGAMPDPFVAVEGRLQEPARVGLAFVRARRDQALAPEVRAAVLEALAEKQVAGYGFGGRVRIAWLGADGAEVSREISWEGAGLGEIGKRLWSEEEWCLALGKAARANRWGLVVTVAPGLARLPLDELVEVFTGREIDPFGHDSNADELVASMLLDRADDPAALLALSVELPRRGDVEPVIREYEAERVRQMFGAVAAERYLARGEAIAEHLEEALFKVCPYAPGRLLGCLRSLPRERVLALVRRELLGNEAILGLAAHFDEELFAELLAAGVYLSPKHLAWVGVPGIAALIAACERGPEHLRPSRRLAVLLAMQAAVEQGKELSPAWDHVLVAVGDRDIEPVRAWLIGKLPPERRRLLEAGPC</sequence>
<dbReference type="Gene3D" id="2.20.140.10">
    <property type="entry name" value="WGR domain"/>
    <property type="match status" value="1"/>
</dbReference>
<accession>A0ABT5B6I5</accession>
<dbReference type="Proteomes" id="UP001217838">
    <property type="component" value="Unassembled WGS sequence"/>
</dbReference>
<reference evidence="1 2" key="1">
    <citation type="submission" date="2022-11" db="EMBL/GenBank/DDBJ databases">
        <title>Minimal conservation of predation-associated metabolite biosynthetic gene clusters underscores biosynthetic potential of Myxococcota including descriptions for ten novel species: Archangium lansinium sp. nov., Myxococcus landrumus sp. nov., Nannocystis bai.</title>
        <authorList>
            <person name="Ahearne A."/>
            <person name="Stevens C."/>
            <person name="Dowd S."/>
        </authorList>
    </citation>
    <scope>NUCLEOTIDE SEQUENCE [LARGE SCALE GENOMIC DNA]</scope>
    <source>
        <strain evidence="1 2">NCELM</strain>
    </source>
</reference>
<gene>
    <name evidence="1" type="ORF">POL58_18325</name>
</gene>
<name>A0ABT5B6I5_9BACT</name>
<dbReference type="RefSeq" id="WP_271999508.1">
    <property type="nucleotide sequence ID" value="NZ_JAQNDN010000010.1"/>
</dbReference>
<proteinExistence type="predicted"/>
<organism evidence="1 2">
    <name type="scientific">Nannocystis radixulma</name>
    <dbReference type="NCBI Taxonomy" id="2995305"/>
    <lineage>
        <taxon>Bacteria</taxon>
        <taxon>Pseudomonadati</taxon>
        <taxon>Myxococcota</taxon>
        <taxon>Polyangia</taxon>
        <taxon>Nannocystales</taxon>
        <taxon>Nannocystaceae</taxon>
        <taxon>Nannocystis</taxon>
    </lineage>
</organism>
<evidence type="ECO:0000313" key="1">
    <source>
        <dbReference type="EMBL" id="MDC0669716.1"/>
    </source>
</evidence>
<dbReference type="EMBL" id="JAQNDN010000010">
    <property type="protein sequence ID" value="MDC0669716.1"/>
    <property type="molecule type" value="Genomic_DNA"/>
</dbReference>
<protein>
    <recommendedName>
        <fullName evidence="3">WGR domain-containing protein</fullName>
    </recommendedName>
</protein>